<keyword evidence="4" id="KW-0997">Cell inner membrane</keyword>
<dbReference type="SUPFAM" id="SSF161098">
    <property type="entry name" value="MetI-like"/>
    <property type="match status" value="2"/>
</dbReference>
<dbReference type="CDD" id="cd06261">
    <property type="entry name" value="TM_PBP2"/>
    <property type="match status" value="2"/>
</dbReference>
<evidence type="ECO:0000256" key="1">
    <source>
        <dbReference type="ARBA" id="ARBA00004429"/>
    </source>
</evidence>
<proteinExistence type="inferred from homology"/>
<comment type="subcellular location">
    <subcellularLocation>
        <location evidence="1">Cell inner membrane</location>
        <topology evidence="1">Multi-pass membrane protein</topology>
    </subcellularLocation>
    <subcellularLocation>
        <location evidence="8">Cell membrane</location>
        <topology evidence="8">Multi-pass membrane protein</topology>
    </subcellularLocation>
</comment>
<feature type="domain" description="ABC transmembrane type-1" evidence="9">
    <location>
        <begin position="320"/>
        <end position="512"/>
    </location>
</feature>
<feature type="transmembrane region" description="Helical" evidence="8">
    <location>
        <begin position="324"/>
        <end position="349"/>
    </location>
</feature>
<keyword evidence="5 8" id="KW-0812">Transmembrane</keyword>
<feature type="transmembrane region" description="Helical" evidence="8">
    <location>
        <begin position="385"/>
        <end position="402"/>
    </location>
</feature>
<dbReference type="InterPro" id="IPR035906">
    <property type="entry name" value="MetI-like_sf"/>
</dbReference>
<dbReference type="GO" id="GO:0005886">
    <property type="term" value="C:plasma membrane"/>
    <property type="evidence" value="ECO:0007669"/>
    <property type="project" value="UniProtKB-SubCell"/>
</dbReference>
<organism evidence="10">
    <name type="scientific">uncultured Solirubrobacteraceae bacterium</name>
    <dbReference type="NCBI Taxonomy" id="1162706"/>
    <lineage>
        <taxon>Bacteria</taxon>
        <taxon>Bacillati</taxon>
        <taxon>Actinomycetota</taxon>
        <taxon>Thermoleophilia</taxon>
        <taxon>Solirubrobacterales</taxon>
        <taxon>Solirubrobacteraceae</taxon>
        <taxon>environmental samples</taxon>
    </lineage>
</organism>
<dbReference type="AlphaFoldDB" id="A0A6J4TEA1"/>
<keyword evidence="2 8" id="KW-0813">Transport</keyword>
<feature type="transmembrane region" description="Helical" evidence="8">
    <location>
        <begin position="174"/>
        <end position="199"/>
    </location>
</feature>
<dbReference type="GO" id="GO:0055085">
    <property type="term" value="P:transmembrane transport"/>
    <property type="evidence" value="ECO:0007669"/>
    <property type="project" value="InterPro"/>
</dbReference>
<evidence type="ECO:0000256" key="8">
    <source>
        <dbReference type="RuleBase" id="RU363032"/>
    </source>
</evidence>
<dbReference type="PROSITE" id="PS50928">
    <property type="entry name" value="ABC_TM1"/>
    <property type="match status" value="2"/>
</dbReference>
<evidence type="ECO:0000256" key="2">
    <source>
        <dbReference type="ARBA" id="ARBA00022448"/>
    </source>
</evidence>
<dbReference type="Gene3D" id="1.10.3720.10">
    <property type="entry name" value="MetI-like"/>
    <property type="match status" value="2"/>
</dbReference>
<comment type="similarity">
    <text evidence="8">Belongs to the binding-protein-dependent transport system permease family.</text>
</comment>
<protein>
    <submittedName>
        <fullName evidence="10">Ferric iron ABC transporter, permease protein</fullName>
    </submittedName>
</protein>
<keyword evidence="7 8" id="KW-0472">Membrane</keyword>
<evidence type="ECO:0000256" key="4">
    <source>
        <dbReference type="ARBA" id="ARBA00022519"/>
    </source>
</evidence>
<evidence type="ECO:0000256" key="5">
    <source>
        <dbReference type="ARBA" id="ARBA00022692"/>
    </source>
</evidence>
<feature type="transmembrane region" description="Helical" evidence="8">
    <location>
        <begin position="434"/>
        <end position="456"/>
    </location>
</feature>
<accession>A0A6J4TEA1</accession>
<evidence type="ECO:0000259" key="9">
    <source>
        <dbReference type="PROSITE" id="PS50928"/>
    </source>
</evidence>
<feature type="transmembrane region" description="Helical" evidence="8">
    <location>
        <begin position="280"/>
        <end position="304"/>
    </location>
</feature>
<evidence type="ECO:0000313" key="10">
    <source>
        <dbReference type="EMBL" id="CAA9520999.1"/>
    </source>
</evidence>
<feature type="transmembrane region" description="Helical" evidence="8">
    <location>
        <begin position="492"/>
        <end position="510"/>
    </location>
</feature>
<sequence>MSVAASRRRPPVALAAAGVLVAALAALPLAYLLVRAVGAEARAWDVVLRAETVALIGRTALLVGLVTAAAAVLGVGLAWLVVRSDLPGRGVLAVAAALPLVIPSYVVALAFIAAFGPGGLLGEGTWLFGLPGAWLALTLATYPYVFLLCAAALRRMDPELEEAARGLGRTRAQVFREVTLPVLRPSVGAGSVLVALYALSDFGVVSLMRYDALTRAVYQQYRSLFDRTPAAILGLVLVLLTAVVLLAEARGRGRGSVARASAGAARPADPAPLGRWRWPALAACLAVLTAALVVPVGTLLSWSARAGQDRADLGELLGWAWNSVAVSGLAAAAATAAALPVAALAVRWGSGWTRGLERATYAANALPGIVIALALVFFATRAATSIYQTLPLLVFAYVVRFLPQALAGTEDALGRVDPQLEQAARGLGASPRRVFARITAPLVAPGLLAGATLVFLSTMKELPVTLLLRPIGYDTLATEVWTATGVSAYAEAALPALALIVLSAPVVYGLQLRRRPARAALVPQE</sequence>
<feature type="transmembrane region" description="Helical" evidence="8">
    <location>
        <begin position="91"/>
        <end position="113"/>
    </location>
</feature>
<gene>
    <name evidence="10" type="ORF">AVDCRST_MAG13-3386</name>
</gene>
<feature type="transmembrane region" description="Helical" evidence="8">
    <location>
        <begin position="54"/>
        <end position="82"/>
    </location>
</feature>
<dbReference type="PANTHER" id="PTHR43357:SF3">
    <property type="entry name" value="FE(3+)-TRANSPORT SYSTEM PERMEASE PROTEIN FBPB 2"/>
    <property type="match status" value="1"/>
</dbReference>
<feature type="transmembrane region" description="Helical" evidence="8">
    <location>
        <begin position="12"/>
        <end position="34"/>
    </location>
</feature>
<evidence type="ECO:0000256" key="3">
    <source>
        <dbReference type="ARBA" id="ARBA00022475"/>
    </source>
</evidence>
<feature type="transmembrane region" description="Helical" evidence="8">
    <location>
        <begin position="230"/>
        <end position="249"/>
    </location>
</feature>
<keyword evidence="3" id="KW-1003">Cell membrane</keyword>
<dbReference type="EMBL" id="CADCVO010000535">
    <property type="protein sequence ID" value="CAA9520999.1"/>
    <property type="molecule type" value="Genomic_DNA"/>
</dbReference>
<dbReference type="InterPro" id="IPR000515">
    <property type="entry name" value="MetI-like"/>
</dbReference>
<evidence type="ECO:0000256" key="7">
    <source>
        <dbReference type="ARBA" id="ARBA00023136"/>
    </source>
</evidence>
<feature type="transmembrane region" description="Helical" evidence="8">
    <location>
        <begin position="361"/>
        <end position="379"/>
    </location>
</feature>
<keyword evidence="6 8" id="KW-1133">Transmembrane helix</keyword>
<feature type="domain" description="ABC transmembrane type-1" evidence="9">
    <location>
        <begin position="56"/>
        <end position="248"/>
    </location>
</feature>
<dbReference type="PANTHER" id="PTHR43357">
    <property type="entry name" value="INNER MEMBRANE ABC TRANSPORTER PERMEASE PROTEIN YDCV"/>
    <property type="match status" value="1"/>
</dbReference>
<feature type="transmembrane region" description="Helical" evidence="8">
    <location>
        <begin position="133"/>
        <end position="153"/>
    </location>
</feature>
<dbReference type="Pfam" id="PF00528">
    <property type="entry name" value="BPD_transp_1"/>
    <property type="match status" value="2"/>
</dbReference>
<evidence type="ECO:0000256" key="6">
    <source>
        <dbReference type="ARBA" id="ARBA00022989"/>
    </source>
</evidence>
<name>A0A6J4TEA1_9ACTN</name>
<reference evidence="10" key="1">
    <citation type="submission" date="2020-02" db="EMBL/GenBank/DDBJ databases">
        <authorList>
            <person name="Meier V. D."/>
        </authorList>
    </citation>
    <scope>NUCLEOTIDE SEQUENCE</scope>
    <source>
        <strain evidence="10">AVDCRST_MAG13</strain>
    </source>
</reference>